<dbReference type="PANTHER" id="PTHR43163">
    <property type="entry name" value="DIPEPTIDE TRANSPORT SYSTEM PERMEASE PROTEIN DPPB-RELATED"/>
    <property type="match status" value="1"/>
</dbReference>
<comment type="similarity">
    <text evidence="7">Belongs to the binding-protein-dependent transport system permease family.</text>
</comment>
<evidence type="ECO:0000256" key="5">
    <source>
        <dbReference type="ARBA" id="ARBA00022989"/>
    </source>
</evidence>
<organism evidence="9 10">
    <name type="scientific">Ardenticatena maritima</name>
    <dbReference type="NCBI Taxonomy" id="872965"/>
    <lineage>
        <taxon>Bacteria</taxon>
        <taxon>Bacillati</taxon>
        <taxon>Chloroflexota</taxon>
        <taxon>Ardenticatenia</taxon>
        <taxon>Ardenticatenales</taxon>
        <taxon>Ardenticatenaceae</taxon>
        <taxon>Ardenticatena</taxon>
    </lineage>
</organism>
<dbReference type="EMBL" id="LGKN01000011">
    <property type="protein sequence ID" value="KPL85722.1"/>
    <property type="molecule type" value="Genomic_DNA"/>
</dbReference>
<dbReference type="PANTHER" id="PTHR43163:SF6">
    <property type="entry name" value="DIPEPTIDE TRANSPORT SYSTEM PERMEASE PROTEIN DPPB-RELATED"/>
    <property type="match status" value="1"/>
</dbReference>
<evidence type="ECO:0000256" key="3">
    <source>
        <dbReference type="ARBA" id="ARBA00022475"/>
    </source>
</evidence>
<comment type="subcellular location">
    <subcellularLocation>
        <location evidence="1 7">Cell membrane</location>
        <topology evidence="1 7">Multi-pass membrane protein</topology>
    </subcellularLocation>
</comment>
<evidence type="ECO:0000256" key="7">
    <source>
        <dbReference type="RuleBase" id="RU363032"/>
    </source>
</evidence>
<proteinExistence type="inferred from homology"/>
<keyword evidence="2 7" id="KW-0813">Transport</keyword>
<gene>
    <name evidence="9" type="ORF">SE16_15190</name>
</gene>
<dbReference type="Proteomes" id="UP000050502">
    <property type="component" value="Unassembled WGS sequence"/>
</dbReference>
<dbReference type="SUPFAM" id="SSF161098">
    <property type="entry name" value="MetI-like"/>
    <property type="match status" value="1"/>
</dbReference>
<dbReference type="OrthoDB" id="9772184at2"/>
<dbReference type="GO" id="GO:0005886">
    <property type="term" value="C:plasma membrane"/>
    <property type="evidence" value="ECO:0007669"/>
    <property type="project" value="UniProtKB-SubCell"/>
</dbReference>
<name>A0A0N8GR76_9CHLR</name>
<protein>
    <submittedName>
        <fullName evidence="9">Peptide ABC transporter permease</fullName>
    </submittedName>
</protein>
<evidence type="ECO:0000256" key="6">
    <source>
        <dbReference type="ARBA" id="ARBA00023136"/>
    </source>
</evidence>
<comment type="caution">
    <text evidence="9">The sequence shown here is derived from an EMBL/GenBank/DDBJ whole genome shotgun (WGS) entry which is preliminary data.</text>
</comment>
<keyword evidence="4 7" id="KW-0812">Transmembrane</keyword>
<feature type="transmembrane region" description="Helical" evidence="7">
    <location>
        <begin position="226"/>
        <end position="245"/>
    </location>
</feature>
<dbReference type="InterPro" id="IPR035906">
    <property type="entry name" value="MetI-like_sf"/>
</dbReference>
<feature type="transmembrane region" description="Helical" evidence="7">
    <location>
        <begin position="326"/>
        <end position="352"/>
    </location>
</feature>
<dbReference type="Pfam" id="PF00528">
    <property type="entry name" value="BPD_transp_1"/>
    <property type="match status" value="1"/>
</dbReference>
<dbReference type="PROSITE" id="PS50928">
    <property type="entry name" value="ABC_TM1"/>
    <property type="match status" value="1"/>
</dbReference>
<feature type="transmembrane region" description="Helical" evidence="7">
    <location>
        <begin position="134"/>
        <end position="159"/>
    </location>
</feature>
<keyword evidence="6 7" id="KW-0472">Membrane</keyword>
<keyword evidence="5 7" id="KW-1133">Transmembrane helix</keyword>
<sequence length="359" mass="39741">MLRYILRRVLASIPVLFGVLAVTFALARMVPGDPCTAMLGEKATEEVCARFFREKGLDKPIPVQFAIYSRDILKGDLGNSLRFQRPVTQILVERLPQTIELGLSALIIATLLGVPAGILSALRHNSIIDVLTMIFANVGVSMPVFWLGLMLAYLFALVLKDTPFWLPPSGRLTAGLTATPFYEVYGWDVEPGTTTYRLLEFFANLYIFNSIITGNWEVLKDTIRHLILPSVALATIPMAIIARMTRSSMLEVLGRDYVRVARAKGLPEWRVILVHALRNAMLPVVTIIGLQLGAVFSGAVLTETIFGLAGVGRSLFEAITARDYPVIQGFTLVIAFSYVLINLIVDISYAFLDPRIRLE</sequence>
<reference evidence="9 10" key="1">
    <citation type="submission" date="2015-07" db="EMBL/GenBank/DDBJ databases">
        <title>Whole genome sequence of Ardenticatena maritima DSM 23922.</title>
        <authorList>
            <person name="Hemp J."/>
            <person name="Ward L.M."/>
            <person name="Pace L.A."/>
            <person name="Fischer W.W."/>
        </authorList>
    </citation>
    <scope>NUCLEOTIDE SEQUENCE [LARGE SCALE GENOMIC DNA]</scope>
    <source>
        <strain evidence="9 10">110S</strain>
    </source>
</reference>
<dbReference type="InterPro" id="IPR000515">
    <property type="entry name" value="MetI-like"/>
</dbReference>
<dbReference type="GO" id="GO:0055085">
    <property type="term" value="P:transmembrane transport"/>
    <property type="evidence" value="ECO:0007669"/>
    <property type="project" value="InterPro"/>
</dbReference>
<dbReference type="Gene3D" id="1.10.3720.10">
    <property type="entry name" value="MetI-like"/>
    <property type="match status" value="1"/>
</dbReference>
<feature type="domain" description="ABC transmembrane type-1" evidence="8">
    <location>
        <begin position="95"/>
        <end position="345"/>
    </location>
</feature>
<evidence type="ECO:0000313" key="10">
    <source>
        <dbReference type="Proteomes" id="UP000050502"/>
    </source>
</evidence>
<keyword evidence="3" id="KW-1003">Cell membrane</keyword>
<feature type="transmembrane region" description="Helical" evidence="7">
    <location>
        <begin position="280"/>
        <end position="306"/>
    </location>
</feature>
<dbReference type="CDD" id="cd06261">
    <property type="entry name" value="TM_PBP2"/>
    <property type="match status" value="1"/>
</dbReference>
<feature type="transmembrane region" description="Helical" evidence="7">
    <location>
        <begin position="101"/>
        <end position="122"/>
    </location>
</feature>
<dbReference type="AlphaFoldDB" id="A0A0N8GR76"/>
<dbReference type="PATRIC" id="fig|872965.6.peg.3127"/>
<evidence type="ECO:0000256" key="2">
    <source>
        <dbReference type="ARBA" id="ARBA00022448"/>
    </source>
</evidence>
<dbReference type="InterPro" id="IPR045621">
    <property type="entry name" value="BPD_transp_1_N"/>
</dbReference>
<evidence type="ECO:0000259" key="8">
    <source>
        <dbReference type="PROSITE" id="PS50928"/>
    </source>
</evidence>
<evidence type="ECO:0000256" key="4">
    <source>
        <dbReference type="ARBA" id="ARBA00022692"/>
    </source>
</evidence>
<evidence type="ECO:0000313" key="9">
    <source>
        <dbReference type="EMBL" id="KPL85722.1"/>
    </source>
</evidence>
<dbReference type="Pfam" id="PF19300">
    <property type="entry name" value="BPD_transp_1_N"/>
    <property type="match status" value="1"/>
</dbReference>
<accession>A0A0N8GR76</accession>
<dbReference type="RefSeq" id="WP_054493745.1">
    <property type="nucleotide sequence ID" value="NZ_BBZA01000218.1"/>
</dbReference>
<evidence type="ECO:0000256" key="1">
    <source>
        <dbReference type="ARBA" id="ARBA00004651"/>
    </source>
</evidence>